<name>A0A1G4T2N3_9CAUL</name>
<gene>
    <name evidence="5" type="ORF">SAMN02927928_3179</name>
</gene>
<evidence type="ECO:0000256" key="1">
    <source>
        <dbReference type="ARBA" id="ARBA00005656"/>
    </source>
</evidence>
<accession>A0A1G4T2N3</accession>
<comment type="similarity">
    <text evidence="1">Belongs to the phosphate acetyltransferase and butyryltransferase family.</text>
</comment>
<dbReference type="RefSeq" id="WP_090649957.1">
    <property type="nucleotide sequence ID" value="NZ_CBCRYE010000005.1"/>
</dbReference>
<dbReference type="STRING" id="260084.SAMN02927928_3179"/>
<evidence type="ECO:0000259" key="4">
    <source>
        <dbReference type="Pfam" id="PF01515"/>
    </source>
</evidence>
<keyword evidence="3" id="KW-0012">Acyltransferase</keyword>
<dbReference type="Gene3D" id="3.40.718.10">
    <property type="entry name" value="Isopropylmalate Dehydrogenase"/>
    <property type="match status" value="1"/>
</dbReference>
<dbReference type="InterPro" id="IPR050500">
    <property type="entry name" value="Phos_Acetyltrans/Butyryltrans"/>
</dbReference>
<dbReference type="AlphaFoldDB" id="A0A1G4T2N3"/>
<sequence length="315" mass="33489">MNVPVHPADHYSHILESAKVLPRITVAVIHPVDAHALEAAADAQAEGLIMPILIGPKERIRKAAEDNGIDIAGWTVMDVEHSHAAAETGVAMAARGEVDALMKGALHTDELLTAVVAKEAGLRTERRMSHAYILDIPMYHKPLIVTDAAINVAPDLEEKADICRNAISLWHSLFGDERPPKVALLSAVETVISAMPSTIDAAALCKMADRGQITGAILDGPLAFDNIISREAADDKGLVSPVAGDADIIVVPNIEAGNALAKELIYLGHAQAAGIGLGARVPVILTSRADSLRTRRLSCVVAQYLVEARRKGRLK</sequence>
<dbReference type="InterPro" id="IPR002505">
    <property type="entry name" value="PTA_PTB"/>
</dbReference>
<dbReference type="Pfam" id="PF01515">
    <property type="entry name" value="PTA_PTB"/>
    <property type="match status" value="1"/>
</dbReference>
<dbReference type="GO" id="GO:0016746">
    <property type="term" value="F:acyltransferase activity"/>
    <property type="evidence" value="ECO:0007669"/>
    <property type="project" value="UniProtKB-KW"/>
</dbReference>
<evidence type="ECO:0000256" key="3">
    <source>
        <dbReference type="ARBA" id="ARBA00023315"/>
    </source>
</evidence>
<protein>
    <submittedName>
        <fullName evidence="5">Phosphotransacetylase</fullName>
    </submittedName>
</protein>
<evidence type="ECO:0000313" key="6">
    <source>
        <dbReference type="Proteomes" id="UP000199150"/>
    </source>
</evidence>
<dbReference type="SUPFAM" id="SSF53659">
    <property type="entry name" value="Isocitrate/Isopropylmalate dehydrogenase-like"/>
    <property type="match status" value="1"/>
</dbReference>
<dbReference type="PANTHER" id="PTHR43356:SF2">
    <property type="entry name" value="PHOSPHATE ACETYLTRANSFERASE"/>
    <property type="match status" value="1"/>
</dbReference>
<evidence type="ECO:0000313" key="5">
    <source>
        <dbReference type="EMBL" id="SCW75546.1"/>
    </source>
</evidence>
<feature type="domain" description="Phosphate acetyl/butaryl transferase" evidence="4">
    <location>
        <begin position="86"/>
        <end position="293"/>
    </location>
</feature>
<keyword evidence="6" id="KW-1185">Reference proteome</keyword>
<dbReference type="InterPro" id="IPR012147">
    <property type="entry name" value="P_Ac_Bu_trans"/>
</dbReference>
<dbReference type="NCBIfam" id="NF006045">
    <property type="entry name" value="PRK08190.1"/>
    <property type="match status" value="1"/>
</dbReference>
<proteinExistence type="inferred from homology"/>
<dbReference type="NCBIfam" id="NF008852">
    <property type="entry name" value="PRK11890.1"/>
    <property type="match status" value="1"/>
</dbReference>
<dbReference type="EMBL" id="FMTS01000006">
    <property type="protein sequence ID" value="SCW75546.1"/>
    <property type="molecule type" value="Genomic_DNA"/>
</dbReference>
<reference evidence="6" key="1">
    <citation type="submission" date="2016-10" db="EMBL/GenBank/DDBJ databases">
        <authorList>
            <person name="Varghese N."/>
            <person name="Submissions S."/>
        </authorList>
    </citation>
    <scope>NUCLEOTIDE SEQUENCE [LARGE SCALE GENOMIC DNA]</scope>
    <source>
        <strain evidence="6">CGMCC 1.3431</strain>
    </source>
</reference>
<evidence type="ECO:0000256" key="2">
    <source>
        <dbReference type="ARBA" id="ARBA00022679"/>
    </source>
</evidence>
<keyword evidence="2" id="KW-0808">Transferase</keyword>
<dbReference type="PIRSF" id="PIRSF000428">
    <property type="entry name" value="P_Ac_trans"/>
    <property type="match status" value="1"/>
</dbReference>
<dbReference type="PANTHER" id="PTHR43356">
    <property type="entry name" value="PHOSPHATE ACETYLTRANSFERASE"/>
    <property type="match status" value="1"/>
</dbReference>
<dbReference type="Proteomes" id="UP000199150">
    <property type="component" value="Unassembled WGS sequence"/>
</dbReference>
<organism evidence="5 6">
    <name type="scientific">Asticcacaulis taihuensis</name>
    <dbReference type="NCBI Taxonomy" id="260084"/>
    <lineage>
        <taxon>Bacteria</taxon>
        <taxon>Pseudomonadati</taxon>
        <taxon>Pseudomonadota</taxon>
        <taxon>Alphaproteobacteria</taxon>
        <taxon>Caulobacterales</taxon>
        <taxon>Caulobacteraceae</taxon>
        <taxon>Asticcacaulis</taxon>
    </lineage>
</organism>
<dbReference type="OrthoDB" id="9800237at2"/>